<proteinExistence type="inferred from homology"/>
<accession>A0A2G8REG0</accession>
<dbReference type="SUPFAM" id="SSF53850">
    <property type="entry name" value="Periplasmic binding protein-like II"/>
    <property type="match status" value="1"/>
</dbReference>
<evidence type="ECO:0000256" key="1">
    <source>
        <dbReference type="ARBA" id="ARBA00004418"/>
    </source>
</evidence>
<protein>
    <recommendedName>
        <fullName evidence="4">Solute-binding protein family 5 domain-containing protein</fullName>
    </recommendedName>
</protein>
<dbReference type="PROSITE" id="PS51318">
    <property type="entry name" value="TAT"/>
    <property type="match status" value="1"/>
</dbReference>
<feature type="domain" description="Solute-binding protein family 5" evidence="4">
    <location>
        <begin position="77"/>
        <end position="441"/>
    </location>
</feature>
<dbReference type="RefSeq" id="WP_099911122.1">
    <property type="nucleotide sequence ID" value="NZ_AWWI01000073.1"/>
</dbReference>
<keyword evidence="3" id="KW-0732">Signal</keyword>
<feature type="chain" id="PRO_5013607396" description="Solute-binding protein family 5 domain-containing protein" evidence="3">
    <location>
        <begin position="28"/>
        <end position="532"/>
    </location>
</feature>
<dbReference type="PANTHER" id="PTHR30290:SF34">
    <property type="entry name" value="ABC TRANSPORTER, PERIPLASMIC OLIGO-PEPTIDE BINDING PROTEIN, PUTATIVE-RELATED"/>
    <property type="match status" value="1"/>
</dbReference>
<dbReference type="CDD" id="cd08512">
    <property type="entry name" value="PBP2_NikA_DppA_OppA_like_7"/>
    <property type="match status" value="1"/>
</dbReference>
<dbReference type="Proteomes" id="UP000231259">
    <property type="component" value="Unassembled WGS sequence"/>
</dbReference>
<dbReference type="InterPro" id="IPR006311">
    <property type="entry name" value="TAT_signal"/>
</dbReference>
<dbReference type="OrthoDB" id="9803988at2"/>
<sequence>MLTRRNFLATAAAFPTVSYLSLNAAMADTPNDILVVAQQLDNMTTLDPHVSFEAVGSEICGNMYQNLVKPSLENADEVLPEVAESWEASEDSKTFTFKIAQGQIFASGGALTAEDCAWSLQRVVSLNKSPAFIITQFGFTPENVVERIRATDAQTLVITTEEPTAIGFLLYCLSANIGSVVEKAVVEAEAVDGDWGTAWLDKNSAGSGAFTLQVWRPSDTISLNVNPNGGYDGSLQRVILRHIIDPSTQQLMLAKGDIDIARNLTTQQIESLADNADVDLIRKKQASLMLVSMNAANETLSNPKIWEAVKWAIDYDSIQKNILSGTHDVHQSIIPEGLPGAVNEVFFTQDIEKAKALLAEAGYPDGFTITFDHYSAQPYPDVAQAIQSDLAKVGIKAELISGENRQVLTKMRAREHQMILSAWGTDYFDPNANADVFCINYDNSEDAATKPFAWRSSFKDDKITEMAVAARDERDPKKRIELYVELQKYYAHNSPFAIMMQKTTTAACRKNVTGVELAPLPDGNSYAETTKA</sequence>
<dbReference type="InterPro" id="IPR000914">
    <property type="entry name" value="SBP_5_dom"/>
</dbReference>
<dbReference type="Gene3D" id="3.40.190.10">
    <property type="entry name" value="Periplasmic binding protein-like II"/>
    <property type="match status" value="1"/>
</dbReference>
<dbReference type="GO" id="GO:0030288">
    <property type="term" value="C:outer membrane-bounded periplasmic space"/>
    <property type="evidence" value="ECO:0007669"/>
    <property type="project" value="UniProtKB-ARBA"/>
</dbReference>
<dbReference type="GO" id="GO:0015833">
    <property type="term" value="P:peptide transport"/>
    <property type="evidence" value="ECO:0007669"/>
    <property type="project" value="TreeGrafter"/>
</dbReference>
<evidence type="ECO:0000259" key="4">
    <source>
        <dbReference type="Pfam" id="PF00496"/>
    </source>
</evidence>
<name>A0A2G8REG0_9RHOB</name>
<dbReference type="InterPro" id="IPR030678">
    <property type="entry name" value="Peptide/Ni-bd"/>
</dbReference>
<gene>
    <name evidence="5" type="ORF">P775_11880</name>
</gene>
<comment type="subcellular location">
    <subcellularLocation>
        <location evidence="1">Periplasm</location>
    </subcellularLocation>
</comment>
<evidence type="ECO:0000313" key="5">
    <source>
        <dbReference type="EMBL" id="PIL19955.1"/>
    </source>
</evidence>
<dbReference type="Gene3D" id="3.10.105.10">
    <property type="entry name" value="Dipeptide-binding Protein, Domain 3"/>
    <property type="match status" value="1"/>
</dbReference>
<dbReference type="InterPro" id="IPR039424">
    <property type="entry name" value="SBP_5"/>
</dbReference>
<dbReference type="GO" id="GO:1904680">
    <property type="term" value="F:peptide transmembrane transporter activity"/>
    <property type="evidence" value="ECO:0007669"/>
    <property type="project" value="TreeGrafter"/>
</dbReference>
<evidence type="ECO:0000313" key="6">
    <source>
        <dbReference type="Proteomes" id="UP000231259"/>
    </source>
</evidence>
<evidence type="ECO:0000256" key="2">
    <source>
        <dbReference type="ARBA" id="ARBA00005695"/>
    </source>
</evidence>
<reference evidence="5 6" key="1">
    <citation type="submission" date="2013-09" db="EMBL/GenBank/DDBJ databases">
        <title>Genome sequencing of Phaeobacter antarcticus sp. nov. SM1211.</title>
        <authorList>
            <person name="Zhang X.-Y."/>
            <person name="Liu C."/>
            <person name="Chen X.-L."/>
            <person name="Xie B.-B."/>
            <person name="Qin Q.-L."/>
            <person name="Rong J.-C."/>
            <person name="Zhang Y.-Z."/>
        </authorList>
    </citation>
    <scope>NUCLEOTIDE SEQUENCE [LARGE SCALE GENOMIC DNA]</scope>
    <source>
        <strain evidence="5 6">SM1211</strain>
    </source>
</reference>
<comment type="caution">
    <text evidence="5">The sequence shown here is derived from an EMBL/GenBank/DDBJ whole genome shotgun (WGS) entry which is preliminary data.</text>
</comment>
<dbReference type="Pfam" id="PF00496">
    <property type="entry name" value="SBP_bac_5"/>
    <property type="match status" value="1"/>
</dbReference>
<dbReference type="PIRSF" id="PIRSF002741">
    <property type="entry name" value="MppA"/>
    <property type="match status" value="1"/>
</dbReference>
<dbReference type="GO" id="GO:0043190">
    <property type="term" value="C:ATP-binding cassette (ABC) transporter complex"/>
    <property type="evidence" value="ECO:0007669"/>
    <property type="project" value="InterPro"/>
</dbReference>
<evidence type="ECO:0000256" key="3">
    <source>
        <dbReference type="SAM" id="SignalP"/>
    </source>
</evidence>
<dbReference type="PANTHER" id="PTHR30290">
    <property type="entry name" value="PERIPLASMIC BINDING COMPONENT OF ABC TRANSPORTER"/>
    <property type="match status" value="1"/>
</dbReference>
<organism evidence="5 6">
    <name type="scientific">Puniceibacterium antarcticum</name>
    <dbReference type="NCBI Taxonomy" id="1206336"/>
    <lineage>
        <taxon>Bacteria</taxon>
        <taxon>Pseudomonadati</taxon>
        <taxon>Pseudomonadota</taxon>
        <taxon>Alphaproteobacteria</taxon>
        <taxon>Rhodobacterales</taxon>
        <taxon>Paracoccaceae</taxon>
        <taxon>Puniceibacterium</taxon>
    </lineage>
</organism>
<dbReference type="Gene3D" id="3.90.76.10">
    <property type="entry name" value="Dipeptide-binding Protein, Domain 1"/>
    <property type="match status" value="1"/>
</dbReference>
<dbReference type="AlphaFoldDB" id="A0A2G8REG0"/>
<comment type="similarity">
    <text evidence="2">Belongs to the bacterial solute-binding protein 5 family.</text>
</comment>
<feature type="signal peptide" evidence="3">
    <location>
        <begin position="1"/>
        <end position="27"/>
    </location>
</feature>
<dbReference type="EMBL" id="AWWI01000073">
    <property type="protein sequence ID" value="PIL19955.1"/>
    <property type="molecule type" value="Genomic_DNA"/>
</dbReference>
<keyword evidence="6" id="KW-1185">Reference proteome</keyword>